<dbReference type="PANTHER" id="PTHR23196">
    <property type="entry name" value="PAX TRANSCRIPTION ACTIVATION DOMAIN INTERACTING PROTEIN"/>
    <property type="match status" value="1"/>
</dbReference>
<name>A0A7S2NXA5_9STRA</name>
<dbReference type="AlphaFoldDB" id="A0A7S2NXA5"/>
<keyword evidence="4" id="KW-0175">Coiled coil</keyword>
<dbReference type="PROSITE" id="PS50172">
    <property type="entry name" value="BRCT"/>
    <property type="match status" value="2"/>
</dbReference>
<comment type="subcellular location">
    <subcellularLocation>
        <location evidence="1">Nucleus</location>
    </subcellularLocation>
</comment>
<feature type="domain" description="BRCT" evidence="6">
    <location>
        <begin position="376"/>
        <end position="472"/>
    </location>
</feature>
<keyword evidence="3" id="KW-0539">Nucleus</keyword>
<evidence type="ECO:0000256" key="1">
    <source>
        <dbReference type="ARBA" id="ARBA00004123"/>
    </source>
</evidence>
<keyword evidence="2" id="KW-0227">DNA damage</keyword>
<dbReference type="EMBL" id="HBGY01006601">
    <property type="protein sequence ID" value="CAD9563553.1"/>
    <property type="molecule type" value="Transcribed_RNA"/>
</dbReference>
<evidence type="ECO:0000256" key="3">
    <source>
        <dbReference type="ARBA" id="ARBA00023242"/>
    </source>
</evidence>
<dbReference type="InterPro" id="IPR001357">
    <property type="entry name" value="BRCT_dom"/>
</dbReference>
<feature type="compositionally biased region" description="Low complexity" evidence="5">
    <location>
        <begin position="206"/>
        <end position="219"/>
    </location>
</feature>
<dbReference type="PANTHER" id="PTHR23196:SF1">
    <property type="entry name" value="PAX-INTERACTING PROTEIN 1"/>
    <property type="match status" value="1"/>
</dbReference>
<dbReference type="GO" id="GO:0005634">
    <property type="term" value="C:nucleus"/>
    <property type="evidence" value="ECO:0007669"/>
    <property type="project" value="UniProtKB-SubCell"/>
</dbReference>
<feature type="coiled-coil region" evidence="4">
    <location>
        <begin position="65"/>
        <end position="113"/>
    </location>
</feature>
<organism evidence="7">
    <name type="scientific">Leptocylindrus danicus</name>
    <dbReference type="NCBI Taxonomy" id="163516"/>
    <lineage>
        <taxon>Eukaryota</taxon>
        <taxon>Sar</taxon>
        <taxon>Stramenopiles</taxon>
        <taxon>Ochrophyta</taxon>
        <taxon>Bacillariophyta</taxon>
        <taxon>Coscinodiscophyceae</taxon>
        <taxon>Chaetocerotophycidae</taxon>
        <taxon>Leptocylindrales</taxon>
        <taxon>Leptocylindraceae</taxon>
        <taxon>Leptocylindrus</taxon>
    </lineage>
</organism>
<evidence type="ECO:0000256" key="5">
    <source>
        <dbReference type="SAM" id="MobiDB-lite"/>
    </source>
</evidence>
<gene>
    <name evidence="7" type="ORF">LDAN0321_LOCUS4051</name>
</gene>
<feature type="domain" description="BRCT" evidence="6">
    <location>
        <begin position="278"/>
        <end position="350"/>
    </location>
</feature>
<feature type="compositionally biased region" description="Low complexity" evidence="5">
    <location>
        <begin position="227"/>
        <end position="248"/>
    </location>
</feature>
<evidence type="ECO:0000256" key="4">
    <source>
        <dbReference type="SAM" id="Coils"/>
    </source>
</evidence>
<dbReference type="GO" id="GO:0006974">
    <property type="term" value="P:DNA damage response"/>
    <property type="evidence" value="ECO:0007669"/>
    <property type="project" value="UniProtKB-KW"/>
</dbReference>
<evidence type="ECO:0000259" key="6">
    <source>
        <dbReference type="PROSITE" id="PS50172"/>
    </source>
</evidence>
<dbReference type="Pfam" id="PF16589">
    <property type="entry name" value="BRCT_2"/>
    <property type="match status" value="1"/>
</dbReference>
<dbReference type="Gene3D" id="3.40.50.10190">
    <property type="entry name" value="BRCT domain"/>
    <property type="match status" value="2"/>
</dbReference>
<sequence length="481" mass="53307">MAKEREQLQAELSVLKTTLNEKTDELSQILGDKTALQDNLNATLKELDAIKSSTMKESESSKVVQESLISRLDEANESLNEKSTENEALRVEIDDLKNQLSGTKESSALQEDELRTAIGNLEEVIRVRDQQYTELVGEKESLSEELVSAKSSNAISEEEVKSLKELLALRDEELAEESAEKQMMQQELDEVKKLAAEKKSRSTPGRSTARARTPIATTRQKSPATLGKSKGNGSMSKSETTSSRSKASLYGTMSFKSRTAPVGDVAVMFCFKPTDAQKKMVTALGGTLIESLEKAHEATHVIAGDGQKNSLRRTPKLMIGLCSTSNILHLDWLITSYKQKRFCESRQFLLLHDQTAESNYSFSMKETLRNGEERRSEGGLFTGRSIYFAKNVAGNKAPKAEELRMIIDAAGGKVVDSLSPDKDYYPNVFVITSDPLFHPDLVAAQEAEEYVSEVADVFPTSWLFDVIIHQKLSGLKRGRGF</sequence>
<protein>
    <recommendedName>
        <fullName evidence="6">BRCT domain-containing protein</fullName>
    </recommendedName>
</protein>
<dbReference type="InterPro" id="IPR051579">
    <property type="entry name" value="DDR_Transcriptional_Reg"/>
</dbReference>
<evidence type="ECO:0000256" key="2">
    <source>
        <dbReference type="ARBA" id="ARBA00022763"/>
    </source>
</evidence>
<feature type="region of interest" description="Disordered" evidence="5">
    <location>
        <begin position="195"/>
        <end position="248"/>
    </location>
</feature>
<evidence type="ECO:0000313" key="7">
    <source>
        <dbReference type="EMBL" id="CAD9563553.1"/>
    </source>
</evidence>
<accession>A0A7S2NXA5</accession>
<proteinExistence type="predicted"/>
<dbReference type="SUPFAM" id="SSF52113">
    <property type="entry name" value="BRCT domain"/>
    <property type="match status" value="2"/>
</dbReference>
<dbReference type="InterPro" id="IPR036420">
    <property type="entry name" value="BRCT_dom_sf"/>
</dbReference>
<reference evidence="7" key="1">
    <citation type="submission" date="2021-01" db="EMBL/GenBank/DDBJ databases">
        <authorList>
            <person name="Corre E."/>
            <person name="Pelletier E."/>
            <person name="Niang G."/>
            <person name="Scheremetjew M."/>
            <person name="Finn R."/>
            <person name="Kale V."/>
            <person name="Holt S."/>
            <person name="Cochrane G."/>
            <person name="Meng A."/>
            <person name="Brown T."/>
            <person name="Cohen L."/>
        </authorList>
    </citation>
    <scope>NUCLEOTIDE SEQUENCE</scope>
    <source>
        <strain evidence="7">B650</strain>
    </source>
</reference>